<evidence type="ECO:0000259" key="2">
    <source>
        <dbReference type="PROSITE" id="PS50883"/>
    </source>
</evidence>
<dbReference type="Proteomes" id="UP000198915">
    <property type="component" value="Unassembled WGS sequence"/>
</dbReference>
<dbReference type="SMART" id="SM00052">
    <property type="entry name" value="EAL"/>
    <property type="match status" value="1"/>
</dbReference>
<dbReference type="GO" id="GO:0071111">
    <property type="term" value="F:cyclic-guanylate-specific phosphodiesterase activity"/>
    <property type="evidence" value="ECO:0007669"/>
    <property type="project" value="InterPro"/>
</dbReference>
<name>A0A1I3YTS4_9BACL</name>
<dbReference type="Pfam" id="PF00990">
    <property type="entry name" value="GGDEF"/>
    <property type="match status" value="1"/>
</dbReference>
<dbReference type="CDD" id="cd01948">
    <property type="entry name" value="EAL"/>
    <property type="match status" value="1"/>
</dbReference>
<dbReference type="PROSITE" id="PS51371">
    <property type="entry name" value="CBS"/>
    <property type="match status" value="1"/>
</dbReference>
<dbReference type="PROSITE" id="PS50883">
    <property type="entry name" value="EAL"/>
    <property type="match status" value="1"/>
</dbReference>
<dbReference type="InterPro" id="IPR001633">
    <property type="entry name" value="EAL_dom"/>
</dbReference>
<dbReference type="PROSITE" id="PS50887">
    <property type="entry name" value="GGDEF"/>
    <property type="match status" value="2"/>
</dbReference>
<feature type="domain" description="GGDEF" evidence="3">
    <location>
        <begin position="606"/>
        <end position="747"/>
    </location>
</feature>
<dbReference type="Pfam" id="PF00571">
    <property type="entry name" value="CBS"/>
    <property type="match status" value="1"/>
</dbReference>
<dbReference type="NCBIfam" id="TIGR00254">
    <property type="entry name" value="GGDEF"/>
    <property type="match status" value="1"/>
</dbReference>
<dbReference type="SUPFAM" id="SSF54631">
    <property type="entry name" value="CBS-domain pair"/>
    <property type="match status" value="1"/>
</dbReference>
<dbReference type="InterPro" id="IPR029787">
    <property type="entry name" value="Nucleotide_cyclase"/>
</dbReference>
<gene>
    <name evidence="5" type="ORF">SAMN05518846_1121</name>
</gene>
<reference evidence="6" key="1">
    <citation type="submission" date="2016-10" db="EMBL/GenBank/DDBJ databases">
        <authorList>
            <person name="Varghese N."/>
            <person name="Submissions S."/>
        </authorList>
    </citation>
    <scope>NUCLEOTIDE SEQUENCE [LARGE SCALE GENOMIC DNA]</scope>
    <source>
        <strain evidence="6">OK042</strain>
    </source>
</reference>
<feature type="domain" description="CBS" evidence="4">
    <location>
        <begin position="517"/>
        <end position="578"/>
    </location>
</feature>
<dbReference type="CDD" id="cd01949">
    <property type="entry name" value="GGDEF"/>
    <property type="match status" value="1"/>
</dbReference>
<proteinExistence type="predicted"/>
<dbReference type="SMART" id="SM00116">
    <property type="entry name" value="CBS"/>
    <property type="match status" value="2"/>
</dbReference>
<sequence length="758" mass="87042">MWSTLKQHFRRIPFFSLDKRQWMKQIIRQEVDKGRSIIMFYVDIVKLTEVENRYGDVIAKRVLQQFERIMPPVSRQVFEMRGKILAIQKLWGDDFAIYVSFKGSLNEEDCRMLSIHFQEQAEKQLNRHVGFVNREALRVHIGYADIPGEDIVKEMYTSVKRAVHMAKYGVTSETYTNVTQFHKLLSEENVSMRFMPIIHLPDGETLGWEALARGPVDSLFESPAMLFKYAEETDSVFRLEHICRKRAMDQLRYLKPSQKLFINLDPRAIDDPYLLRGEVFSQIEQFGLNPHNIVLEITERHAISNYAVFRKIIEEYRKKGYLIAVDDAGAGYSSLESITEIYPDFIKLDMSLIRNVDVDPIKQALLETFVQFANKVGCKIIAEGIETQRELETLMEVGVAYGQGYYLGRPDKGMTHVRGEALNFLRFMQEKRTSGRDEPLLFTPAMSEILVKTICVDKQERVRRVHEIFEQNQRIESVVVLEKGKPIGLVMRFQLYQILGGQYGIALYYERPVSQVMNANPLTVDRDDKLDEVARQAMARDSHHLYDVVIITGEEKEYLGIVTVQSLLDKMASIKLEMASSANPLTGLPGNIQIERELNKRIKQKESQVVIYCDLDRFKWFNDRYGFEVGDQIIVRTANLLKEAVRCYGSATDFVGHIGGDDFIVITQESCAAELVSFLINAFSPYYIDIYEKRRMGDGSVLSMSMAGVRLTPGRYANVEAIAERAAFVKKLAKELPGTIFLDEWDCAADDVHTASQG</sequence>
<dbReference type="EMBL" id="FORT01000012">
    <property type="protein sequence ID" value="SFK34651.1"/>
    <property type="molecule type" value="Genomic_DNA"/>
</dbReference>
<dbReference type="CDD" id="cd04598">
    <property type="entry name" value="CBS_pair_GGDEF_EAL"/>
    <property type="match status" value="1"/>
</dbReference>
<dbReference type="InterPro" id="IPR046342">
    <property type="entry name" value="CBS_dom_sf"/>
</dbReference>
<dbReference type="Gene3D" id="3.20.20.450">
    <property type="entry name" value="EAL domain"/>
    <property type="match status" value="1"/>
</dbReference>
<dbReference type="SMART" id="SM00267">
    <property type="entry name" value="GGDEF"/>
    <property type="match status" value="1"/>
</dbReference>
<keyword evidence="6" id="KW-1185">Reference proteome</keyword>
<dbReference type="PANTHER" id="PTHR33121">
    <property type="entry name" value="CYCLIC DI-GMP PHOSPHODIESTERASE PDEF"/>
    <property type="match status" value="1"/>
</dbReference>
<dbReference type="InterPro" id="IPR000160">
    <property type="entry name" value="GGDEF_dom"/>
</dbReference>
<dbReference type="InterPro" id="IPR000644">
    <property type="entry name" value="CBS_dom"/>
</dbReference>
<feature type="domain" description="GGDEF" evidence="3">
    <location>
        <begin position="35"/>
        <end position="178"/>
    </location>
</feature>
<dbReference type="InterPro" id="IPR050706">
    <property type="entry name" value="Cyclic-di-GMP_PDE-like"/>
</dbReference>
<evidence type="ECO:0000256" key="1">
    <source>
        <dbReference type="PROSITE-ProRule" id="PRU00703"/>
    </source>
</evidence>
<organism evidence="5 6">
    <name type="scientific">Brevibacillus centrosporus</name>
    <dbReference type="NCBI Taxonomy" id="54910"/>
    <lineage>
        <taxon>Bacteria</taxon>
        <taxon>Bacillati</taxon>
        <taxon>Bacillota</taxon>
        <taxon>Bacilli</taxon>
        <taxon>Bacillales</taxon>
        <taxon>Paenibacillaceae</taxon>
        <taxon>Brevibacillus</taxon>
    </lineage>
</organism>
<dbReference type="Pfam" id="PF00563">
    <property type="entry name" value="EAL"/>
    <property type="match status" value="1"/>
</dbReference>
<dbReference type="InterPro" id="IPR043128">
    <property type="entry name" value="Rev_trsase/Diguanyl_cyclase"/>
</dbReference>
<evidence type="ECO:0000259" key="4">
    <source>
        <dbReference type="PROSITE" id="PS51371"/>
    </source>
</evidence>
<dbReference type="STRING" id="1884381.SAMN05518846_1121"/>
<dbReference type="SUPFAM" id="SSF141868">
    <property type="entry name" value="EAL domain-like"/>
    <property type="match status" value="1"/>
</dbReference>
<protein>
    <submittedName>
        <fullName evidence="5">Diguanylate cyclase (GGDEF) domain-containing protein</fullName>
    </submittedName>
</protein>
<dbReference type="SUPFAM" id="SSF55073">
    <property type="entry name" value="Nucleotide cyclase"/>
    <property type="match status" value="1"/>
</dbReference>
<dbReference type="AlphaFoldDB" id="A0A1I3YTS4"/>
<evidence type="ECO:0000313" key="5">
    <source>
        <dbReference type="EMBL" id="SFK34651.1"/>
    </source>
</evidence>
<dbReference type="Gene3D" id="3.30.70.270">
    <property type="match status" value="2"/>
</dbReference>
<feature type="domain" description="EAL" evidence="2">
    <location>
        <begin position="174"/>
        <end position="424"/>
    </location>
</feature>
<dbReference type="Gene3D" id="3.10.580.10">
    <property type="entry name" value="CBS-domain"/>
    <property type="match status" value="1"/>
</dbReference>
<keyword evidence="1" id="KW-0129">CBS domain</keyword>
<accession>A0A1I3YTS4</accession>
<evidence type="ECO:0000313" key="6">
    <source>
        <dbReference type="Proteomes" id="UP000198915"/>
    </source>
</evidence>
<dbReference type="RefSeq" id="WP_092271981.1">
    <property type="nucleotide sequence ID" value="NZ_FORT01000012.1"/>
</dbReference>
<dbReference type="PANTHER" id="PTHR33121:SF76">
    <property type="entry name" value="SIGNALING PROTEIN"/>
    <property type="match status" value="1"/>
</dbReference>
<dbReference type="InterPro" id="IPR035919">
    <property type="entry name" value="EAL_sf"/>
</dbReference>
<evidence type="ECO:0000259" key="3">
    <source>
        <dbReference type="PROSITE" id="PS50887"/>
    </source>
</evidence>